<dbReference type="InterPro" id="IPR037143">
    <property type="entry name" value="4-PPantetheinyl_Trfase_dom_sf"/>
</dbReference>
<gene>
    <name evidence="4" type="ORF">IP93_00501</name>
</gene>
<dbReference type="InterPro" id="IPR008278">
    <property type="entry name" value="4-PPantetheinyl_Trfase_dom"/>
</dbReference>
<name>A0A562M094_9GAMM</name>
<dbReference type="OrthoDB" id="9808281at2"/>
<dbReference type="GO" id="GO:0000287">
    <property type="term" value="F:magnesium ion binding"/>
    <property type="evidence" value="ECO:0007669"/>
    <property type="project" value="InterPro"/>
</dbReference>
<keyword evidence="5" id="KW-1185">Reference proteome</keyword>
<proteinExistence type="inferred from homology"/>
<evidence type="ECO:0000313" key="4">
    <source>
        <dbReference type="EMBL" id="TWI13339.1"/>
    </source>
</evidence>
<dbReference type="PANTHER" id="PTHR12215">
    <property type="entry name" value="PHOSPHOPANTETHEINE TRANSFERASE"/>
    <property type="match status" value="1"/>
</dbReference>
<feature type="domain" description="4'-phosphopantetheinyl transferase" evidence="3">
    <location>
        <begin position="88"/>
        <end position="162"/>
    </location>
</feature>
<evidence type="ECO:0000259" key="3">
    <source>
        <dbReference type="Pfam" id="PF01648"/>
    </source>
</evidence>
<evidence type="ECO:0000313" key="5">
    <source>
        <dbReference type="Proteomes" id="UP000316471"/>
    </source>
</evidence>
<comment type="caution">
    <text evidence="4">The sequence shown here is derived from an EMBL/GenBank/DDBJ whole genome shotgun (WGS) entry which is preliminary data.</text>
</comment>
<evidence type="ECO:0000256" key="1">
    <source>
        <dbReference type="ARBA" id="ARBA00010990"/>
    </source>
</evidence>
<organism evidence="4 5">
    <name type="scientific">Aerolutibacter ruishenii</name>
    <dbReference type="NCBI Taxonomy" id="686800"/>
    <lineage>
        <taxon>Bacteria</taxon>
        <taxon>Pseudomonadati</taxon>
        <taxon>Pseudomonadota</taxon>
        <taxon>Gammaproteobacteria</taxon>
        <taxon>Lysobacterales</taxon>
        <taxon>Lysobacteraceae</taxon>
        <taxon>Aerolutibacter</taxon>
    </lineage>
</organism>
<dbReference type="RefSeq" id="WP_144811607.1">
    <property type="nucleotide sequence ID" value="NZ_VLKP01000002.1"/>
</dbReference>
<dbReference type="SUPFAM" id="SSF56214">
    <property type="entry name" value="4'-phosphopantetheinyl transferase"/>
    <property type="match status" value="2"/>
</dbReference>
<evidence type="ECO:0000256" key="2">
    <source>
        <dbReference type="ARBA" id="ARBA00022679"/>
    </source>
</evidence>
<dbReference type="AlphaFoldDB" id="A0A562M094"/>
<dbReference type="EMBL" id="VLKP01000002">
    <property type="protein sequence ID" value="TWI13339.1"/>
    <property type="molecule type" value="Genomic_DNA"/>
</dbReference>
<dbReference type="GO" id="GO:0005829">
    <property type="term" value="C:cytosol"/>
    <property type="evidence" value="ECO:0007669"/>
    <property type="project" value="TreeGrafter"/>
</dbReference>
<reference evidence="4 5" key="1">
    <citation type="journal article" date="2015" name="Stand. Genomic Sci.">
        <title>Genomic Encyclopedia of Bacterial and Archaeal Type Strains, Phase III: the genomes of soil and plant-associated and newly described type strains.</title>
        <authorList>
            <person name="Whitman W.B."/>
            <person name="Woyke T."/>
            <person name="Klenk H.P."/>
            <person name="Zhou Y."/>
            <person name="Lilburn T.G."/>
            <person name="Beck B.J."/>
            <person name="De Vos P."/>
            <person name="Vandamme P."/>
            <person name="Eisen J.A."/>
            <person name="Garrity G."/>
            <person name="Hugenholtz P."/>
            <person name="Kyrpides N.C."/>
        </authorList>
    </citation>
    <scope>NUCLEOTIDE SEQUENCE [LARGE SCALE GENOMIC DNA]</scope>
    <source>
        <strain evidence="4 5">CGMCC 1.10136</strain>
    </source>
</reference>
<dbReference type="GO" id="GO:0019878">
    <property type="term" value="P:lysine biosynthetic process via aminoadipic acid"/>
    <property type="evidence" value="ECO:0007669"/>
    <property type="project" value="TreeGrafter"/>
</dbReference>
<keyword evidence="2 4" id="KW-0808">Transferase</keyword>
<protein>
    <submittedName>
        <fullName evidence="4">4'-phosphopantetheinyl transferase</fullName>
    </submittedName>
</protein>
<accession>A0A562M094</accession>
<comment type="similarity">
    <text evidence="1">Belongs to the P-Pant transferase superfamily. Gsp/Sfp/HetI/AcpT family.</text>
</comment>
<dbReference type="Proteomes" id="UP000316471">
    <property type="component" value="Unassembled WGS sequence"/>
</dbReference>
<dbReference type="Gene3D" id="3.90.470.20">
    <property type="entry name" value="4'-phosphopantetheinyl transferase domain"/>
    <property type="match status" value="1"/>
</dbReference>
<dbReference type="Pfam" id="PF01648">
    <property type="entry name" value="ACPS"/>
    <property type="match status" value="1"/>
</dbReference>
<dbReference type="InterPro" id="IPR050559">
    <property type="entry name" value="P-Pant_transferase_sf"/>
</dbReference>
<dbReference type="GO" id="GO:0008897">
    <property type="term" value="F:holo-[acyl-carrier-protein] synthase activity"/>
    <property type="evidence" value="ECO:0007669"/>
    <property type="project" value="InterPro"/>
</dbReference>
<dbReference type="PANTHER" id="PTHR12215:SF10">
    <property type="entry name" value="L-AMINOADIPATE-SEMIALDEHYDE DEHYDROGENASE-PHOSPHOPANTETHEINYL TRANSFERASE"/>
    <property type="match status" value="1"/>
</dbReference>
<sequence>MNPPTPQPLSDLATTAPHAAWLPRDRTQTAQAQAGAWLAKTLSRPPAQVAFERDAHGRPHLHPPLQALDCNWSHSGEGLLVAVGEGMRVGVDLEWERPRPRALALAERFFAPQELQWLLAQPEPGRERQFLRLWCAKEAVLKAHGHGLSFGLHRLVFAEGDAGLRLHECDAALGDANAWTVRELVPAPGYLGALAWRPHAG</sequence>